<accession>A0A7S4S1S6</accession>
<name>A0A7S4S1S6_9STRA</name>
<proteinExistence type="predicted"/>
<keyword evidence="1" id="KW-0732">Signal</keyword>
<feature type="chain" id="PRO_5031464330" description="ABM domain-containing protein" evidence="1">
    <location>
        <begin position="33"/>
        <end position="246"/>
    </location>
</feature>
<dbReference type="GO" id="GO:0003824">
    <property type="term" value="F:catalytic activity"/>
    <property type="evidence" value="ECO:0007669"/>
    <property type="project" value="TreeGrafter"/>
</dbReference>
<dbReference type="Pfam" id="PF03992">
    <property type="entry name" value="ABM"/>
    <property type="match status" value="2"/>
</dbReference>
<organism evidence="3">
    <name type="scientific">Ditylum brightwellii</name>
    <dbReference type="NCBI Taxonomy" id="49249"/>
    <lineage>
        <taxon>Eukaryota</taxon>
        <taxon>Sar</taxon>
        <taxon>Stramenopiles</taxon>
        <taxon>Ochrophyta</taxon>
        <taxon>Bacillariophyta</taxon>
        <taxon>Mediophyceae</taxon>
        <taxon>Lithodesmiophycidae</taxon>
        <taxon>Lithodesmiales</taxon>
        <taxon>Lithodesmiaceae</taxon>
        <taxon>Ditylum</taxon>
    </lineage>
</organism>
<feature type="signal peptide" evidence="1">
    <location>
        <begin position="1"/>
        <end position="32"/>
    </location>
</feature>
<dbReference type="InterPro" id="IPR011008">
    <property type="entry name" value="Dimeric_a/b-barrel"/>
</dbReference>
<dbReference type="SUPFAM" id="SSF54909">
    <property type="entry name" value="Dimeric alpha+beta barrel"/>
    <property type="match status" value="2"/>
</dbReference>
<evidence type="ECO:0000256" key="1">
    <source>
        <dbReference type="SAM" id="SignalP"/>
    </source>
</evidence>
<feature type="domain" description="ABM" evidence="2">
    <location>
        <begin position="150"/>
        <end position="241"/>
    </location>
</feature>
<dbReference type="InterPro" id="IPR050744">
    <property type="entry name" value="AI-2_Isomerase_LsrG"/>
</dbReference>
<reference evidence="3" key="1">
    <citation type="submission" date="2021-01" db="EMBL/GenBank/DDBJ databases">
        <authorList>
            <person name="Corre E."/>
            <person name="Pelletier E."/>
            <person name="Niang G."/>
            <person name="Scheremetjew M."/>
            <person name="Finn R."/>
            <person name="Kale V."/>
            <person name="Holt S."/>
            <person name="Cochrane G."/>
            <person name="Meng A."/>
            <person name="Brown T."/>
            <person name="Cohen L."/>
        </authorList>
    </citation>
    <scope>NUCLEOTIDE SEQUENCE</scope>
    <source>
        <strain evidence="3">GSO104</strain>
    </source>
</reference>
<dbReference type="InterPro" id="IPR007138">
    <property type="entry name" value="ABM_dom"/>
</dbReference>
<dbReference type="PANTHER" id="PTHR33336:SF15">
    <property type="entry name" value="ABM DOMAIN-CONTAINING PROTEIN"/>
    <property type="match status" value="1"/>
</dbReference>
<dbReference type="AlphaFoldDB" id="A0A7S4S1S6"/>
<dbReference type="PANTHER" id="PTHR33336">
    <property type="entry name" value="QUINOL MONOOXYGENASE YGIN-RELATED"/>
    <property type="match status" value="1"/>
</dbReference>
<protein>
    <recommendedName>
        <fullName evidence="2">ABM domain-containing protein</fullName>
    </recommendedName>
</protein>
<gene>
    <name evidence="3" type="ORF">DBRI00130_LOCUS27889</name>
</gene>
<evidence type="ECO:0000259" key="2">
    <source>
        <dbReference type="PROSITE" id="PS51725"/>
    </source>
</evidence>
<dbReference type="PROSITE" id="PS51725">
    <property type="entry name" value="ABM"/>
    <property type="match status" value="2"/>
</dbReference>
<dbReference type="Gene3D" id="3.30.70.100">
    <property type="match status" value="2"/>
</dbReference>
<sequence>MPLTYRHSPLAHVLITFQSLMLLLVHMPIMHAFSTTSTRPFALNIKFIVKPDRQDEFLKVMRNNIHQTMTSEPNALQFFLGKDVDDDNTFYLHEEYKSRADHQDPHSKTKYYDECIAFFGTEPFTEPHIADEYTLAHDGPAEKVKNVEAICLNVELCIKPEVREEFLDVIRNNKAGSDKEPLCLQYSWGENVNTPNTFHFHEEYIGEEGLAAHNAAPHFAVWEEFASKGSPFAKPPIVHKFKALLD</sequence>
<dbReference type="EMBL" id="HBNS01035704">
    <property type="protein sequence ID" value="CAE4631937.1"/>
    <property type="molecule type" value="Transcribed_RNA"/>
</dbReference>
<evidence type="ECO:0000313" key="3">
    <source>
        <dbReference type="EMBL" id="CAE4631937.1"/>
    </source>
</evidence>
<feature type="domain" description="ABM" evidence="2">
    <location>
        <begin position="41"/>
        <end position="133"/>
    </location>
</feature>